<dbReference type="GO" id="GO:0005886">
    <property type="term" value="C:plasma membrane"/>
    <property type="evidence" value="ECO:0007669"/>
    <property type="project" value="TreeGrafter"/>
</dbReference>
<organism evidence="10 11">
    <name type="scientific">Seminavis robusta</name>
    <dbReference type="NCBI Taxonomy" id="568900"/>
    <lineage>
        <taxon>Eukaryota</taxon>
        <taxon>Sar</taxon>
        <taxon>Stramenopiles</taxon>
        <taxon>Ochrophyta</taxon>
        <taxon>Bacillariophyta</taxon>
        <taxon>Bacillariophyceae</taxon>
        <taxon>Bacillariophycidae</taxon>
        <taxon>Naviculales</taxon>
        <taxon>Naviculaceae</taxon>
        <taxon>Seminavis</taxon>
    </lineage>
</organism>
<reference evidence="10" key="1">
    <citation type="submission" date="2020-06" db="EMBL/GenBank/DDBJ databases">
        <authorList>
            <consortium name="Plant Systems Biology data submission"/>
        </authorList>
    </citation>
    <scope>NUCLEOTIDE SEQUENCE</scope>
    <source>
        <strain evidence="10">D6</strain>
    </source>
</reference>
<feature type="transmembrane region" description="Helical" evidence="8">
    <location>
        <begin position="65"/>
        <end position="86"/>
    </location>
</feature>
<keyword evidence="3" id="KW-0547">Nucleotide-binding</keyword>
<dbReference type="GO" id="GO:0004383">
    <property type="term" value="F:guanylate cyclase activity"/>
    <property type="evidence" value="ECO:0007669"/>
    <property type="project" value="TreeGrafter"/>
</dbReference>
<feature type="compositionally biased region" description="Low complexity" evidence="7">
    <location>
        <begin position="228"/>
        <end position="241"/>
    </location>
</feature>
<name>A0A9N8EH58_9STRA</name>
<dbReference type="InterPro" id="IPR050401">
    <property type="entry name" value="Cyclic_nucleotide_synthase"/>
</dbReference>
<dbReference type="GO" id="GO:0000166">
    <property type="term" value="F:nucleotide binding"/>
    <property type="evidence" value="ECO:0007669"/>
    <property type="project" value="UniProtKB-KW"/>
</dbReference>
<dbReference type="Pfam" id="PF00233">
    <property type="entry name" value="PDEase_I"/>
    <property type="match status" value="1"/>
</dbReference>
<keyword evidence="2 8" id="KW-0812">Transmembrane</keyword>
<evidence type="ECO:0000256" key="3">
    <source>
        <dbReference type="ARBA" id="ARBA00022741"/>
    </source>
</evidence>
<feature type="domain" description="Guanylate cyclase" evidence="9">
    <location>
        <begin position="593"/>
        <end position="727"/>
    </location>
</feature>
<evidence type="ECO:0000256" key="8">
    <source>
        <dbReference type="SAM" id="Phobius"/>
    </source>
</evidence>
<feature type="compositionally biased region" description="Basic and acidic residues" evidence="7">
    <location>
        <begin position="20"/>
        <end position="31"/>
    </location>
</feature>
<sequence>MKVSGGMSKKSTNFMSAVPEAKDEEMGKELESEFDESEMDKGTGVESSTEEIAAKENKAVLWSKALVVLVIVVVAAAIGTVTLKFIQAQEEKAYQDHFDKVSRELVTFSQTRAREIFDNLEAFSAHVTSVAAIEHMVWPFVVIPDFQVHGVVANTMTGASMLTINPIVKHKDREAWENFTAENQGWMAEAHMYDDEVSPGLYTDERYEIRRSGNVNRTTERISAPSHNRTSTNRTSTNRTRTFSRDTGRSDDLWNVTGIKPFIWEVNYTGMRAARLSGGNWSRSDFELPAKKAKEYYPVWQRAPLEDFNPNMNENFAAKAIFKKVISAMIEANRPVLTEAIEGRFLDGDYDRRFDPHTQTEPHSYLLQPIYDSLKNDRQAVGVLSAFFRWGLFFKNVLPEGEDGVMVFLNGTCGQSFTYELQGKKPVYLGQGDLIEHDDRDMRVQFEVAPFATIESSGNKTYCQYQVEIYPSAQFKAKHFTNDPYLYAGAVVSCFVLTTLVFVIYDCMVRLRNKRVMETATKSHAIVSQLFPSNVRDRLMNEVAQQEEDKQKKSSKNAFLVDSSRSADITSPYSPSEAIFGSKPIADLFPESTIMFADMVGFTAWSSVREPSQVFSLLETVYHSFDAAARRMRVFKVETIGDCYVAVCGVPTYRKTHATVMARFACFCATKMVDLCRDLEMSLGPGTDALRMRVGLHSGPVTAGVLRGDKGRFQLFGDTMNSAARMESTGVKDKVQVSQATADLLFASGKGKWLTEREGGVEAKGKGKMKTFFCDIREESVGTGSMTMSTTSFDDTAMVSSSFHNVRSSSGSTSQKQNLSSPSLSSPSTQRLIQWNVDILSKLLRRVMARAQSKSSKSTISRTLQKNIRGSANSGTLLDEVKEVLNLPKFDPKVYTNHVDPESIQLSDEVKAQMISYVTDIAGMYSESNSFHCFDHASHVMMSVIKLMSRINSPIEVSMNDGTSNHKIAENLHDHTFGITSDPLTQFSVVLAAMIHDVDHPGVPNSTLVSENDPISIKYSGKSVAEQNSVELAWERLMLPQYEALRACIYTNDEELDRFRQTLLQLVLATDVIDKDLGAKRKDRWAKAFSPEGASESAETKEDATNRKATIVLEHLLQASDVSHTMQHWQVYVKWNERLFQEMYSGYKASRLAKNPAEAWYEGELGFFDYYIIPLAKKLETCGVFGVSSHEYLSYASMNREEWKNKGRDIVKQYLANIKAEEAGRLEGSEESSVDTDVDTFTDEVATNDAAPGHKIFDV</sequence>
<evidence type="ECO:0000256" key="1">
    <source>
        <dbReference type="ARBA" id="ARBA00004370"/>
    </source>
</evidence>
<proteinExistence type="predicted"/>
<dbReference type="InterPro" id="IPR001054">
    <property type="entry name" value="A/G_cyclase"/>
</dbReference>
<dbReference type="GO" id="GO:0007168">
    <property type="term" value="P:receptor guanylyl cyclase signaling pathway"/>
    <property type="evidence" value="ECO:0007669"/>
    <property type="project" value="TreeGrafter"/>
</dbReference>
<evidence type="ECO:0000256" key="2">
    <source>
        <dbReference type="ARBA" id="ARBA00022692"/>
    </source>
</evidence>
<protein>
    <submittedName>
        <fullName evidence="10">Receptor-type guanylate cyclase gcy</fullName>
    </submittedName>
</protein>
<dbReference type="GO" id="GO:0001653">
    <property type="term" value="F:peptide receptor activity"/>
    <property type="evidence" value="ECO:0007669"/>
    <property type="project" value="TreeGrafter"/>
</dbReference>
<evidence type="ECO:0000256" key="4">
    <source>
        <dbReference type="ARBA" id="ARBA00022989"/>
    </source>
</evidence>
<feature type="transmembrane region" description="Helical" evidence="8">
    <location>
        <begin position="485"/>
        <end position="505"/>
    </location>
</feature>
<gene>
    <name evidence="10" type="ORF">SEMRO_931_G221440.1</name>
</gene>
<dbReference type="PROSITE" id="PS50125">
    <property type="entry name" value="GUANYLATE_CYCLASE_2"/>
    <property type="match status" value="1"/>
</dbReference>
<dbReference type="GO" id="GO:0004114">
    <property type="term" value="F:3',5'-cyclic-nucleotide phosphodiesterase activity"/>
    <property type="evidence" value="ECO:0007669"/>
    <property type="project" value="InterPro"/>
</dbReference>
<dbReference type="GO" id="GO:0004016">
    <property type="term" value="F:adenylate cyclase activity"/>
    <property type="evidence" value="ECO:0007669"/>
    <property type="project" value="TreeGrafter"/>
</dbReference>
<dbReference type="Gene3D" id="3.30.70.1230">
    <property type="entry name" value="Nucleotide cyclase"/>
    <property type="match status" value="1"/>
</dbReference>
<dbReference type="AlphaFoldDB" id="A0A9N8EH58"/>
<evidence type="ECO:0000313" key="10">
    <source>
        <dbReference type="EMBL" id="CAB9518390.1"/>
    </source>
</evidence>
<dbReference type="InterPro" id="IPR036971">
    <property type="entry name" value="PDEase_catalytic_dom_sf"/>
</dbReference>
<keyword evidence="5 8" id="KW-0472">Membrane</keyword>
<evidence type="ECO:0000256" key="7">
    <source>
        <dbReference type="SAM" id="MobiDB-lite"/>
    </source>
</evidence>
<dbReference type="Pfam" id="PF00211">
    <property type="entry name" value="Guanylate_cyc"/>
    <property type="match status" value="1"/>
</dbReference>
<feature type="region of interest" description="Disordered" evidence="7">
    <location>
        <begin position="213"/>
        <end position="244"/>
    </location>
</feature>
<evidence type="ECO:0000256" key="5">
    <source>
        <dbReference type="ARBA" id="ARBA00023136"/>
    </source>
</evidence>
<evidence type="ECO:0000313" key="11">
    <source>
        <dbReference type="Proteomes" id="UP001153069"/>
    </source>
</evidence>
<evidence type="ECO:0000259" key="9">
    <source>
        <dbReference type="PROSITE" id="PS50125"/>
    </source>
</evidence>
<dbReference type="Gene3D" id="1.10.1300.10">
    <property type="entry name" value="3'5'-cyclic nucleotide phosphodiesterase, catalytic domain"/>
    <property type="match status" value="1"/>
</dbReference>
<dbReference type="GO" id="GO:0035556">
    <property type="term" value="P:intracellular signal transduction"/>
    <property type="evidence" value="ECO:0007669"/>
    <property type="project" value="InterPro"/>
</dbReference>
<feature type="region of interest" description="Disordered" evidence="7">
    <location>
        <begin position="1"/>
        <end position="49"/>
    </location>
</feature>
<comment type="subcellular location">
    <subcellularLocation>
        <location evidence="1">Membrane</location>
    </subcellularLocation>
</comment>
<evidence type="ECO:0000256" key="6">
    <source>
        <dbReference type="ARBA" id="ARBA00023239"/>
    </source>
</evidence>
<dbReference type="CDD" id="cd07302">
    <property type="entry name" value="CHD"/>
    <property type="match status" value="1"/>
</dbReference>
<comment type="caution">
    <text evidence="10">The sequence shown here is derived from an EMBL/GenBank/DDBJ whole genome shotgun (WGS) entry which is preliminary data.</text>
</comment>
<dbReference type="InterPro" id="IPR002073">
    <property type="entry name" value="PDEase_catalytic_dom"/>
</dbReference>
<keyword evidence="10" id="KW-0675">Receptor</keyword>
<dbReference type="PANTHER" id="PTHR11920">
    <property type="entry name" value="GUANYLYL CYCLASE"/>
    <property type="match status" value="1"/>
</dbReference>
<accession>A0A9N8EH58</accession>
<keyword evidence="6" id="KW-0456">Lyase</keyword>
<keyword evidence="4 8" id="KW-1133">Transmembrane helix</keyword>
<dbReference type="Proteomes" id="UP001153069">
    <property type="component" value="Unassembled WGS sequence"/>
</dbReference>
<dbReference type="SUPFAM" id="SSF55073">
    <property type="entry name" value="Nucleotide cyclase"/>
    <property type="match status" value="1"/>
</dbReference>
<keyword evidence="11" id="KW-1185">Reference proteome</keyword>
<dbReference type="SUPFAM" id="SSF109604">
    <property type="entry name" value="HD-domain/PDEase-like"/>
    <property type="match status" value="1"/>
</dbReference>
<dbReference type="PANTHER" id="PTHR11920:SF335">
    <property type="entry name" value="GUANYLATE CYCLASE"/>
    <property type="match status" value="1"/>
</dbReference>
<dbReference type="InterPro" id="IPR029787">
    <property type="entry name" value="Nucleotide_cyclase"/>
</dbReference>
<dbReference type="EMBL" id="CAICTM010000929">
    <property type="protein sequence ID" value="CAB9518390.1"/>
    <property type="molecule type" value="Genomic_DNA"/>
</dbReference>
<feature type="region of interest" description="Disordered" evidence="7">
    <location>
        <begin position="804"/>
        <end position="827"/>
    </location>
</feature>
<dbReference type="SMART" id="SM00044">
    <property type="entry name" value="CYCc"/>
    <property type="match status" value="1"/>
</dbReference>
<dbReference type="OrthoDB" id="432756at2759"/>